<name>A0A202B2N2_CHRVL</name>
<feature type="transmembrane region" description="Helical" evidence="11">
    <location>
        <begin position="12"/>
        <end position="35"/>
    </location>
</feature>
<comment type="subcellular location">
    <subcellularLocation>
        <location evidence="1">Cell inner membrane</location>
        <topology evidence="1">Single-pass membrane protein</topology>
    </subcellularLocation>
</comment>
<dbReference type="PROSITE" id="PS00409">
    <property type="entry name" value="PROKAR_NTER_METHYL"/>
    <property type="match status" value="1"/>
</dbReference>
<evidence type="ECO:0000256" key="6">
    <source>
        <dbReference type="ARBA" id="ARBA00022692"/>
    </source>
</evidence>
<keyword evidence="7 11" id="KW-1133">Transmembrane helix</keyword>
<evidence type="ECO:0000256" key="8">
    <source>
        <dbReference type="ARBA" id="ARBA00023136"/>
    </source>
</evidence>
<protein>
    <recommendedName>
        <fullName evidence="2">Type II secretion system protein H</fullName>
    </recommendedName>
    <alternativeName>
        <fullName evidence="10">General secretion pathway protein H</fullName>
    </alternativeName>
</protein>
<feature type="domain" description="General secretion pathway GspH" evidence="12">
    <location>
        <begin position="49"/>
        <end position="167"/>
    </location>
</feature>
<evidence type="ECO:0000256" key="1">
    <source>
        <dbReference type="ARBA" id="ARBA00004377"/>
    </source>
</evidence>
<keyword evidence="4" id="KW-0488">Methylation</keyword>
<sequence>MPAMGVREDGGFTLVEMMVTIAVAVLLLTVAMPAWQVFVQNERLNSTRDQLISAMNQARSLSISNDDVVTICPYNAGSASSCGTSWSAGWAIFELPQGGASPVRVQAQPLTLGSSPTINAATSGGASLSSISFNPRPPYVAAGQTGDFRLCDSRGASYALSFNLQTTGYIQQPAKAGVTLAGAALTCP</sequence>
<dbReference type="Gene3D" id="3.55.40.10">
    <property type="entry name" value="minor pseudopilin epsh domain"/>
    <property type="match status" value="1"/>
</dbReference>
<evidence type="ECO:0000313" key="14">
    <source>
        <dbReference type="Proteomes" id="UP000196342"/>
    </source>
</evidence>
<dbReference type="InterPro" id="IPR045584">
    <property type="entry name" value="Pilin-like"/>
</dbReference>
<accession>A0A202B2N2</accession>
<dbReference type="GO" id="GO:0005886">
    <property type="term" value="C:plasma membrane"/>
    <property type="evidence" value="ECO:0007669"/>
    <property type="project" value="UniProtKB-SubCell"/>
</dbReference>
<comment type="similarity">
    <text evidence="9">Belongs to the GSP H family.</text>
</comment>
<comment type="caution">
    <text evidence="13">The sequence shown here is derived from an EMBL/GenBank/DDBJ whole genome shotgun (WGS) entry which is preliminary data.</text>
</comment>
<keyword evidence="8 11" id="KW-0472">Membrane</keyword>
<evidence type="ECO:0000256" key="4">
    <source>
        <dbReference type="ARBA" id="ARBA00022481"/>
    </source>
</evidence>
<gene>
    <name evidence="13" type="ORF">CBW21_21720</name>
</gene>
<dbReference type="GO" id="GO:0015628">
    <property type="term" value="P:protein secretion by the type II secretion system"/>
    <property type="evidence" value="ECO:0007669"/>
    <property type="project" value="InterPro"/>
</dbReference>
<keyword evidence="14" id="KW-1185">Reference proteome</keyword>
<dbReference type="Pfam" id="PF12019">
    <property type="entry name" value="GspH"/>
    <property type="match status" value="1"/>
</dbReference>
<evidence type="ECO:0000259" key="12">
    <source>
        <dbReference type="Pfam" id="PF12019"/>
    </source>
</evidence>
<reference evidence="13 14" key="1">
    <citation type="submission" date="2017-05" db="EMBL/GenBank/DDBJ databases">
        <title>Chromobacterium violaceum GHPS1 isolated from Hydrocarbon polluted soil in French Guiana display an awesome secondary metabolite arsenal and a battery of drug and heavy-metal-resistance and detoxification of xenobiotics proteins.</title>
        <authorList>
            <person name="Belbahri L."/>
        </authorList>
    </citation>
    <scope>NUCLEOTIDE SEQUENCE [LARGE SCALE GENOMIC DNA]</scope>
    <source>
        <strain evidence="13 14">GHPS1</strain>
    </source>
</reference>
<keyword evidence="5" id="KW-0997">Cell inner membrane</keyword>
<evidence type="ECO:0000256" key="2">
    <source>
        <dbReference type="ARBA" id="ARBA00021549"/>
    </source>
</evidence>
<evidence type="ECO:0000256" key="11">
    <source>
        <dbReference type="SAM" id="Phobius"/>
    </source>
</evidence>
<evidence type="ECO:0000256" key="5">
    <source>
        <dbReference type="ARBA" id="ARBA00022519"/>
    </source>
</evidence>
<dbReference type="GO" id="GO:0015627">
    <property type="term" value="C:type II protein secretion system complex"/>
    <property type="evidence" value="ECO:0007669"/>
    <property type="project" value="InterPro"/>
</dbReference>
<keyword evidence="3" id="KW-1003">Cell membrane</keyword>
<proteinExistence type="inferred from homology"/>
<dbReference type="AlphaFoldDB" id="A0A202B2N2"/>
<evidence type="ECO:0000256" key="7">
    <source>
        <dbReference type="ARBA" id="ARBA00022989"/>
    </source>
</evidence>
<evidence type="ECO:0000313" key="13">
    <source>
        <dbReference type="EMBL" id="OVE45737.1"/>
    </source>
</evidence>
<dbReference type="InterPro" id="IPR022346">
    <property type="entry name" value="T2SS_GspH"/>
</dbReference>
<keyword evidence="6 11" id="KW-0812">Transmembrane</keyword>
<evidence type="ECO:0000256" key="3">
    <source>
        <dbReference type="ARBA" id="ARBA00022475"/>
    </source>
</evidence>
<dbReference type="NCBIfam" id="TIGR02532">
    <property type="entry name" value="IV_pilin_GFxxxE"/>
    <property type="match status" value="1"/>
</dbReference>
<dbReference type="SUPFAM" id="SSF54523">
    <property type="entry name" value="Pili subunits"/>
    <property type="match status" value="1"/>
</dbReference>
<dbReference type="EMBL" id="NHOO01000029">
    <property type="protein sequence ID" value="OVE45737.1"/>
    <property type="molecule type" value="Genomic_DNA"/>
</dbReference>
<organism evidence="13 14">
    <name type="scientific">Chromobacterium violaceum</name>
    <dbReference type="NCBI Taxonomy" id="536"/>
    <lineage>
        <taxon>Bacteria</taxon>
        <taxon>Pseudomonadati</taxon>
        <taxon>Pseudomonadota</taxon>
        <taxon>Betaproteobacteria</taxon>
        <taxon>Neisseriales</taxon>
        <taxon>Chromobacteriaceae</taxon>
        <taxon>Chromobacterium</taxon>
    </lineage>
</organism>
<dbReference type="Proteomes" id="UP000196342">
    <property type="component" value="Unassembled WGS sequence"/>
</dbReference>
<evidence type="ECO:0000256" key="9">
    <source>
        <dbReference type="ARBA" id="ARBA00025772"/>
    </source>
</evidence>
<evidence type="ECO:0000256" key="10">
    <source>
        <dbReference type="ARBA" id="ARBA00030775"/>
    </source>
</evidence>
<dbReference type="InterPro" id="IPR012902">
    <property type="entry name" value="N_methyl_site"/>
</dbReference>
<dbReference type="Pfam" id="PF07963">
    <property type="entry name" value="N_methyl"/>
    <property type="match status" value="1"/>
</dbReference>